<evidence type="ECO:0000313" key="5">
    <source>
        <dbReference type="Proteomes" id="UP000075502"/>
    </source>
</evidence>
<dbReference type="Pfam" id="PF13560">
    <property type="entry name" value="HTH_31"/>
    <property type="match status" value="1"/>
</dbReference>
<comment type="caution">
    <text evidence="4">The sequence shown here is derived from an EMBL/GenBank/DDBJ whole genome shotgun (WGS) entry which is preliminary data.</text>
</comment>
<feature type="domain" description="HTH cro/C1-type" evidence="3">
    <location>
        <begin position="17"/>
        <end position="71"/>
    </location>
</feature>
<feature type="region of interest" description="Disordered" evidence="2">
    <location>
        <begin position="76"/>
        <end position="96"/>
    </location>
</feature>
<dbReference type="Proteomes" id="UP000075502">
    <property type="component" value="Unassembled WGS sequence"/>
</dbReference>
<dbReference type="SUPFAM" id="SSF47413">
    <property type="entry name" value="lambda repressor-like DNA-binding domains"/>
    <property type="match status" value="1"/>
</dbReference>
<dbReference type="GO" id="GO:0005829">
    <property type="term" value="C:cytosol"/>
    <property type="evidence" value="ECO:0007669"/>
    <property type="project" value="TreeGrafter"/>
</dbReference>
<sequence>MERDHADVVLESIGANVHRLRVRLGVTQEALAEAANISTGFLQRLERGKTNVGVVVLVRLADALAVEPGALLRRAELPEATPGRPRKARTKRQPQG</sequence>
<accession>A0A150U1S7</accession>
<dbReference type="GO" id="GO:0003677">
    <property type="term" value="F:DNA binding"/>
    <property type="evidence" value="ECO:0007669"/>
    <property type="project" value="UniProtKB-KW"/>
</dbReference>
<keyword evidence="1" id="KW-0238">DNA-binding</keyword>
<dbReference type="SMART" id="SM00530">
    <property type="entry name" value="HTH_XRE"/>
    <property type="match status" value="1"/>
</dbReference>
<dbReference type="PANTHER" id="PTHR46797:SF1">
    <property type="entry name" value="METHYLPHOSPHONATE SYNTHASE"/>
    <property type="match status" value="1"/>
</dbReference>
<dbReference type="PROSITE" id="PS50943">
    <property type="entry name" value="HTH_CROC1"/>
    <property type="match status" value="1"/>
</dbReference>
<evidence type="ECO:0000259" key="3">
    <source>
        <dbReference type="PROSITE" id="PS50943"/>
    </source>
</evidence>
<dbReference type="CDD" id="cd00093">
    <property type="entry name" value="HTH_XRE"/>
    <property type="match status" value="1"/>
</dbReference>
<gene>
    <name evidence="4" type="ORF">BE21_01215</name>
</gene>
<name>A0A150U1S7_SORCE</name>
<dbReference type="AlphaFoldDB" id="A0A150U1S7"/>
<dbReference type="EMBL" id="JEME01000197">
    <property type="protein sequence ID" value="KYG10834.1"/>
    <property type="molecule type" value="Genomic_DNA"/>
</dbReference>
<protein>
    <submittedName>
        <fullName evidence="4">Cro/Cl family transcriptional regulator</fullName>
    </submittedName>
</protein>
<dbReference type="PANTHER" id="PTHR46797">
    <property type="entry name" value="HTH-TYPE TRANSCRIPTIONAL REGULATOR"/>
    <property type="match status" value="1"/>
</dbReference>
<dbReference type="InterPro" id="IPR050807">
    <property type="entry name" value="TransReg_Diox_bact_type"/>
</dbReference>
<proteinExistence type="predicted"/>
<dbReference type="GO" id="GO:0003700">
    <property type="term" value="F:DNA-binding transcription factor activity"/>
    <property type="evidence" value="ECO:0007669"/>
    <property type="project" value="TreeGrafter"/>
</dbReference>
<evidence type="ECO:0000313" key="4">
    <source>
        <dbReference type="EMBL" id="KYG10834.1"/>
    </source>
</evidence>
<evidence type="ECO:0000256" key="2">
    <source>
        <dbReference type="SAM" id="MobiDB-lite"/>
    </source>
</evidence>
<dbReference type="InterPro" id="IPR001387">
    <property type="entry name" value="Cro/C1-type_HTH"/>
</dbReference>
<feature type="compositionally biased region" description="Basic residues" evidence="2">
    <location>
        <begin position="84"/>
        <end position="96"/>
    </location>
</feature>
<evidence type="ECO:0000256" key="1">
    <source>
        <dbReference type="ARBA" id="ARBA00023125"/>
    </source>
</evidence>
<dbReference type="InterPro" id="IPR010982">
    <property type="entry name" value="Lambda_DNA-bd_dom_sf"/>
</dbReference>
<organism evidence="4 5">
    <name type="scientific">Sorangium cellulosum</name>
    <name type="common">Polyangium cellulosum</name>
    <dbReference type="NCBI Taxonomy" id="56"/>
    <lineage>
        <taxon>Bacteria</taxon>
        <taxon>Pseudomonadati</taxon>
        <taxon>Myxococcota</taxon>
        <taxon>Polyangia</taxon>
        <taxon>Polyangiales</taxon>
        <taxon>Polyangiaceae</taxon>
        <taxon>Sorangium</taxon>
    </lineage>
</organism>
<dbReference type="Gene3D" id="1.10.260.40">
    <property type="entry name" value="lambda repressor-like DNA-binding domains"/>
    <property type="match status" value="1"/>
</dbReference>
<reference evidence="4 5" key="1">
    <citation type="submission" date="2014-02" db="EMBL/GenBank/DDBJ databases">
        <title>The small core and large imbalanced accessory genome model reveals a collaborative survival strategy of Sorangium cellulosum strains in nature.</title>
        <authorList>
            <person name="Han K."/>
            <person name="Peng R."/>
            <person name="Blom J."/>
            <person name="Li Y.-Z."/>
        </authorList>
    </citation>
    <scope>NUCLEOTIDE SEQUENCE [LARGE SCALE GENOMIC DNA]</scope>
    <source>
        <strain evidence="4 5">So0007-03</strain>
    </source>
</reference>